<sequence length="170" mass="18747">MAETTTYEPVGDRSSSRACYSNDMRNDLPDSYTALGTMEVSGVVFACVRLSIRLSGSKIASALELLGTSSFRVFPCVSRRRLKNYSSTASSMQRFSLIQMNERDFTSTNIGGFSVGYSSSCANATELIAVICSNQLETVCPSFAPPVRLVRLHFTPARLYKPFCTWSFLI</sequence>
<name>A0A368GV39_ANCCA</name>
<accession>A0A368GV39</accession>
<organism evidence="1 2">
    <name type="scientific">Ancylostoma caninum</name>
    <name type="common">Dog hookworm</name>
    <dbReference type="NCBI Taxonomy" id="29170"/>
    <lineage>
        <taxon>Eukaryota</taxon>
        <taxon>Metazoa</taxon>
        <taxon>Ecdysozoa</taxon>
        <taxon>Nematoda</taxon>
        <taxon>Chromadorea</taxon>
        <taxon>Rhabditida</taxon>
        <taxon>Rhabditina</taxon>
        <taxon>Rhabditomorpha</taxon>
        <taxon>Strongyloidea</taxon>
        <taxon>Ancylostomatidae</taxon>
        <taxon>Ancylostomatinae</taxon>
        <taxon>Ancylostoma</taxon>
    </lineage>
</organism>
<proteinExistence type="predicted"/>
<keyword evidence="2" id="KW-1185">Reference proteome</keyword>
<dbReference type="Proteomes" id="UP000252519">
    <property type="component" value="Unassembled WGS sequence"/>
</dbReference>
<dbReference type="EMBL" id="JOJR01000050">
    <property type="protein sequence ID" value="RCN48184.1"/>
    <property type="molecule type" value="Genomic_DNA"/>
</dbReference>
<dbReference type="AlphaFoldDB" id="A0A368GV39"/>
<protein>
    <submittedName>
        <fullName evidence="1">Uncharacterized protein</fullName>
    </submittedName>
</protein>
<reference evidence="1 2" key="1">
    <citation type="submission" date="2014-10" db="EMBL/GenBank/DDBJ databases">
        <title>Draft genome of the hookworm Ancylostoma caninum.</title>
        <authorList>
            <person name="Mitreva M."/>
        </authorList>
    </citation>
    <scope>NUCLEOTIDE SEQUENCE [LARGE SCALE GENOMIC DNA]</scope>
    <source>
        <strain evidence="1 2">Baltimore</strain>
    </source>
</reference>
<evidence type="ECO:0000313" key="2">
    <source>
        <dbReference type="Proteomes" id="UP000252519"/>
    </source>
</evidence>
<evidence type="ECO:0000313" key="1">
    <source>
        <dbReference type="EMBL" id="RCN48184.1"/>
    </source>
</evidence>
<comment type="caution">
    <text evidence="1">The sequence shown here is derived from an EMBL/GenBank/DDBJ whole genome shotgun (WGS) entry which is preliminary data.</text>
</comment>
<gene>
    <name evidence="1" type="ORF">ANCCAN_05729</name>
</gene>